<dbReference type="Proteomes" id="UP000811899">
    <property type="component" value="Unassembled WGS sequence"/>
</dbReference>
<dbReference type="Pfam" id="PF04069">
    <property type="entry name" value="OpuAC"/>
    <property type="match status" value="1"/>
</dbReference>
<feature type="domain" description="ABC-type glycine betaine transport system substrate-binding" evidence="2">
    <location>
        <begin position="29"/>
        <end position="124"/>
    </location>
</feature>
<evidence type="ECO:0000256" key="1">
    <source>
        <dbReference type="SAM" id="SignalP"/>
    </source>
</evidence>
<reference evidence="3 4" key="1">
    <citation type="submission" date="2021-05" db="EMBL/GenBank/DDBJ databases">
        <title>The draft genome of Geobacter pelophilus DSM 12255.</title>
        <authorList>
            <person name="Xu Z."/>
            <person name="Masuda Y."/>
            <person name="Itoh H."/>
            <person name="Senoo K."/>
        </authorList>
    </citation>
    <scope>NUCLEOTIDE SEQUENCE [LARGE SCALE GENOMIC DNA]</scope>
    <source>
        <strain evidence="3 4">DSM 12255</strain>
    </source>
</reference>
<comment type="caution">
    <text evidence="3">The sequence shown here is derived from an EMBL/GenBank/DDBJ whole genome shotgun (WGS) entry which is preliminary data.</text>
</comment>
<dbReference type="InterPro" id="IPR007210">
    <property type="entry name" value="ABC_Gly_betaine_transp_sub-bd"/>
</dbReference>
<accession>A0AAW4L1J4</accession>
<dbReference type="GO" id="GO:0043190">
    <property type="term" value="C:ATP-binding cassette (ABC) transporter complex"/>
    <property type="evidence" value="ECO:0007669"/>
    <property type="project" value="InterPro"/>
</dbReference>
<dbReference type="AlphaFoldDB" id="A0AAW4L1J4"/>
<dbReference type="SUPFAM" id="SSF53850">
    <property type="entry name" value="Periplasmic binding protein-like II"/>
    <property type="match status" value="1"/>
</dbReference>
<protein>
    <recommendedName>
        <fullName evidence="2">ABC-type glycine betaine transport system substrate-binding domain-containing protein</fullName>
    </recommendedName>
</protein>
<organism evidence="3 4">
    <name type="scientific">Geoanaerobacter pelophilus</name>
    <dbReference type="NCBI Taxonomy" id="60036"/>
    <lineage>
        <taxon>Bacteria</taxon>
        <taxon>Pseudomonadati</taxon>
        <taxon>Thermodesulfobacteriota</taxon>
        <taxon>Desulfuromonadia</taxon>
        <taxon>Geobacterales</taxon>
        <taxon>Geobacteraceae</taxon>
        <taxon>Geoanaerobacter</taxon>
    </lineage>
</organism>
<name>A0AAW4L1J4_9BACT</name>
<evidence type="ECO:0000313" key="4">
    <source>
        <dbReference type="Proteomes" id="UP000811899"/>
    </source>
</evidence>
<keyword evidence="4" id="KW-1185">Reference proteome</keyword>
<keyword evidence="1" id="KW-0732">Signal</keyword>
<feature type="chain" id="PRO_5043576869" description="ABC-type glycine betaine transport system substrate-binding domain-containing protein" evidence="1">
    <location>
        <begin position="23"/>
        <end position="186"/>
    </location>
</feature>
<evidence type="ECO:0000259" key="2">
    <source>
        <dbReference type="Pfam" id="PF04069"/>
    </source>
</evidence>
<dbReference type="EMBL" id="JAHCVJ010000004">
    <property type="protein sequence ID" value="MBT0664939.1"/>
    <property type="molecule type" value="Genomic_DNA"/>
</dbReference>
<gene>
    <name evidence="3" type="ORF">KI809_11570</name>
</gene>
<dbReference type="GO" id="GO:0022857">
    <property type="term" value="F:transmembrane transporter activity"/>
    <property type="evidence" value="ECO:0007669"/>
    <property type="project" value="InterPro"/>
</dbReference>
<sequence length="186" mass="20473">MKNFFAVLVLALMLVVSHEASACVGKVLYIGISNSPVEQLIAEMVATLVTERTGTSVKIVSFKETKEVYAAARKGEIGLVIENRDRAFDVIGKPRDNNAKTGQETLKREYQKTLHMVWLDSLGGTPPYAPVLTTDTLSSLPALPKLLNKLSGILTEDAYNKLVKSARSDEKPKKVARDFLKAKRLI</sequence>
<dbReference type="Gene3D" id="3.40.190.10">
    <property type="entry name" value="Periplasmic binding protein-like II"/>
    <property type="match status" value="1"/>
</dbReference>
<dbReference type="RefSeq" id="WP_214171713.1">
    <property type="nucleotide sequence ID" value="NZ_JAHCVJ010000004.1"/>
</dbReference>
<proteinExistence type="predicted"/>
<evidence type="ECO:0000313" key="3">
    <source>
        <dbReference type="EMBL" id="MBT0664939.1"/>
    </source>
</evidence>
<feature type="signal peptide" evidence="1">
    <location>
        <begin position="1"/>
        <end position="22"/>
    </location>
</feature>